<feature type="transmembrane region" description="Helical" evidence="1">
    <location>
        <begin position="152"/>
        <end position="175"/>
    </location>
</feature>
<proteinExistence type="predicted"/>
<feature type="transmembrane region" description="Helical" evidence="1">
    <location>
        <begin position="21"/>
        <end position="44"/>
    </location>
</feature>
<accession>A0A9D1FGW8</accession>
<name>A0A9D1FGW8_9PROT</name>
<protein>
    <recommendedName>
        <fullName evidence="4">Cell division protein FtsX</fullName>
    </recommendedName>
</protein>
<dbReference type="AlphaFoldDB" id="A0A9D1FGW8"/>
<sequence length="280" mass="30429">MTKKPIVFSLVRDQSIFMTAIMSLLTFLAVLAFGIALAIGTGVIRWNAQWDLTATIQVMDSKNADAVKKILDDNADKTATVTEITTDQMRDLLRPWMSGGGGALENYLPKMYEVRFNTASDLDTVAGQIGNRARFLTHAQALENSASAGWKMILISSFVLLLTLGAIGVCISYIARNTAMLHRRELEILNQIGATDAYVVRQMQIIITKICVTAGAAGFIVAVPVLLLILGAAHSARVGLMAMLNISGGGWFALFLLPVAIIIFAIWITRRTTISILKNN</sequence>
<gene>
    <name evidence="2" type="ORF">IAD02_04305</name>
</gene>
<reference evidence="2" key="2">
    <citation type="journal article" date="2021" name="PeerJ">
        <title>Extensive microbial diversity within the chicken gut microbiome revealed by metagenomics and culture.</title>
        <authorList>
            <person name="Gilroy R."/>
            <person name="Ravi A."/>
            <person name="Getino M."/>
            <person name="Pursley I."/>
            <person name="Horton D.L."/>
            <person name="Alikhan N.F."/>
            <person name="Baker D."/>
            <person name="Gharbi K."/>
            <person name="Hall N."/>
            <person name="Watson M."/>
            <person name="Adriaenssens E.M."/>
            <person name="Foster-Nyarko E."/>
            <person name="Jarju S."/>
            <person name="Secka A."/>
            <person name="Antonio M."/>
            <person name="Oren A."/>
            <person name="Chaudhuri R.R."/>
            <person name="La Ragione R."/>
            <person name="Hildebrand F."/>
            <person name="Pallen M.J."/>
        </authorList>
    </citation>
    <scope>NUCLEOTIDE SEQUENCE</scope>
    <source>
        <strain evidence="2">ChiGjej3B3-5194</strain>
    </source>
</reference>
<evidence type="ECO:0000313" key="2">
    <source>
        <dbReference type="EMBL" id="HIS71175.1"/>
    </source>
</evidence>
<comment type="caution">
    <text evidence="2">The sequence shown here is derived from an EMBL/GenBank/DDBJ whole genome shotgun (WGS) entry which is preliminary data.</text>
</comment>
<keyword evidence="1" id="KW-1133">Transmembrane helix</keyword>
<evidence type="ECO:0008006" key="4">
    <source>
        <dbReference type="Google" id="ProtNLM"/>
    </source>
</evidence>
<dbReference type="EMBL" id="DVJI01000013">
    <property type="protein sequence ID" value="HIS71175.1"/>
    <property type="molecule type" value="Genomic_DNA"/>
</dbReference>
<evidence type="ECO:0000256" key="1">
    <source>
        <dbReference type="SAM" id="Phobius"/>
    </source>
</evidence>
<feature type="transmembrane region" description="Helical" evidence="1">
    <location>
        <begin position="210"/>
        <end position="230"/>
    </location>
</feature>
<keyword evidence="1" id="KW-0472">Membrane</keyword>
<evidence type="ECO:0000313" key="3">
    <source>
        <dbReference type="Proteomes" id="UP000886742"/>
    </source>
</evidence>
<organism evidence="2 3">
    <name type="scientific">Candidatus Enterousia intestinigallinarum</name>
    <dbReference type="NCBI Taxonomy" id="2840790"/>
    <lineage>
        <taxon>Bacteria</taxon>
        <taxon>Pseudomonadati</taxon>
        <taxon>Pseudomonadota</taxon>
        <taxon>Alphaproteobacteria</taxon>
        <taxon>Candidatus Enterousia</taxon>
    </lineage>
</organism>
<reference evidence="2" key="1">
    <citation type="submission" date="2020-10" db="EMBL/GenBank/DDBJ databases">
        <authorList>
            <person name="Gilroy R."/>
        </authorList>
    </citation>
    <scope>NUCLEOTIDE SEQUENCE</scope>
    <source>
        <strain evidence="2">ChiGjej3B3-5194</strain>
    </source>
</reference>
<feature type="transmembrane region" description="Helical" evidence="1">
    <location>
        <begin position="250"/>
        <end position="268"/>
    </location>
</feature>
<dbReference type="Proteomes" id="UP000886742">
    <property type="component" value="Unassembled WGS sequence"/>
</dbReference>
<keyword evidence="1" id="KW-0812">Transmembrane</keyword>